<dbReference type="Proteomes" id="UP000321126">
    <property type="component" value="Unassembled WGS sequence"/>
</dbReference>
<name>A0A5C7CHI8_SERMA</name>
<sequence>MSKRISGMSFDFDMEGAAIHAESISLNITDNTAVTKTRGVPDGYTDGDVEADGEIELDSKNLIVAQNAARSAGSWRGIPPKDFLFYAKAGDEEMKVEAFGCKIMISDLLNIDPTSADKSKHKIKYIVTSPNFVHINGIPYLSADDTRDLLG</sequence>
<reference evidence="1 2" key="1">
    <citation type="submission" date="2019-07" db="EMBL/GenBank/DDBJ databases">
        <title>Serratia strains were isolated from fresh produce.</title>
        <authorList>
            <person name="Cho G.-S."/>
            <person name="Stein M."/>
            <person name="Lee W."/>
            <person name="Suh S.H."/>
            <person name="Franz C.M.A.P."/>
        </authorList>
    </citation>
    <scope>NUCLEOTIDE SEQUENCE [LARGE SCALE GENOMIC DNA]</scope>
    <source>
        <strain evidence="1 2">S16</strain>
    </source>
</reference>
<accession>A0A5C7CHI8</accession>
<dbReference type="AlphaFoldDB" id="A0A5C7CHI8"/>
<dbReference type="RefSeq" id="WP_060387965.1">
    <property type="nucleotide sequence ID" value="NZ_CAMKJO010000001.1"/>
</dbReference>
<gene>
    <name evidence="1" type="ORF">FOT62_16500</name>
</gene>
<dbReference type="EMBL" id="VOUQ01000008">
    <property type="protein sequence ID" value="TXE32355.1"/>
    <property type="molecule type" value="Genomic_DNA"/>
</dbReference>
<evidence type="ECO:0000313" key="1">
    <source>
        <dbReference type="EMBL" id="TXE32355.1"/>
    </source>
</evidence>
<organism evidence="1 2">
    <name type="scientific">Serratia marcescens</name>
    <dbReference type="NCBI Taxonomy" id="615"/>
    <lineage>
        <taxon>Bacteria</taxon>
        <taxon>Pseudomonadati</taxon>
        <taxon>Pseudomonadota</taxon>
        <taxon>Gammaproteobacteria</taxon>
        <taxon>Enterobacterales</taxon>
        <taxon>Yersiniaceae</taxon>
        <taxon>Serratia</taxon>
    </lineage>
</organism>
<dbReference type="Pfam" id="PF10772">
    <property type="entry name" value="Phage_HP1_Orf24"/>
    <property type="match status" value="1"/>
</dbReference>
<proteinExistence type="predicted"/>
<protein>
    <submittedName>
        <fullName evidence="1">DUF2597 family protein</fullName>
    </submittedName>
</protein>
<comment type="caution">
    <text evidence="1">The sequence shown here is derived from an EMBL/GenBank/DDBJ whole genome shotgun (WGS) entry which is preliminary data.</text>
</comment>
<dbReference type="InterPro" id="IPR019708">
    <property type="entry name" value="Phage_HP1_Orf24"/>
</dbReference>
<evidence type="ECO:0000313" key="2">
    <source>
        <dbReference type="Proteomes" id="UP000321126"/>
    </source>
</evidence>